<dbReference type="GO" id="GO:0005886">
    <property type="term" value="C:plasma membrane"/>
    <property type="evidence" value="ECO:0007669"/>
    <property type="project" value="UniProtKB-SubCell"/>
</dbReference>
<gene>
    <name evidence="8" type="ORF">GXP70_17565</name>
</gene>
<comment type="subcellular location">
    <subcellularLocation>
        <location evidence="1">Cell membrane</location>
        <topology evidence="1">Multi-pass membrane protein</topology>
    </subcellularLocation>
</comment>
<keyword evidence="5 6" id="KW-0472">Membrane</keyword>
<evidence type="ECO:0000259" key="7">
    <source>
        <dbReference type="PROSITE" id="PS50850"/>
    </source>
</evidence>
<feature type="transmembrane region" description="Helical" evidence="6">
    <location>
        <begin position="380"/>
        <end position="400"/>
    </location>
</feature>
<dbReference type="InterPro" id="IPR036259">
    <property type="entry name" value="MFS_trans_sf"/>
</dbReference>
<protein>
    <submittedName>
        <fullName evidence="8">MFS transporter</fullName>
    </submittedName>
</protein>
<dbReference type="PROSITE" id="PS50850">
    <property type="entry name" value="MFS"/>
    <property type="match status" value="1"/>
</dbReference>
<feature type="transmembrane region" description="Helical" evidence="6">
    <location>
        <begin position="60"/>
        <end position="79"/>
    </location>
</feature>
<name>A0A6C0G2X2_9BACL</name>
<feature type="transmembrane region" description="Helical" evidence="6">
    <location>
        <begin position="21"/>
        <end position="40"/>
    </location>
</feature>
<feature type="transmembrane region" description="Helical" evidence="6">
    <location>
        <begin position="224"/>
        <end position="242"/>
    </location>
</feature>
<dbReference type="Proteomes" id="UP000476064">
    <property type="component" value="Chromosome"/>
</dbReference>
<evidence type="ECO:0000256" key="2">
    <source>
        <dbReference type="ARBA" id="ARBA00022448"/>
    </source>
</evidence>
<dbReference type="EMBL" id="CP048209">
    <property type="protein sequence ID" value="QHT61599.1"/>
    <property type="molecule type" value="Genomic_DNA"/>
</dbReference>
<feature type="transmembrane region" description="Helical" evidence="6">
    <location>
        <begin position="86"/>
        <end position="105"/>
    </location>
</feature>
<evidence type="ECO:0000256" key="4">
    <source>
        <dbReference type="ARBA" id="ARBA00022989"/>
    </source>
</evidence>
<feature type="transmembrane region" description="Helical" evidence="6">
    <location>
        <begin position="315"/>
        <end position="338"/>
    </location>
</feature>
<evidence type="ECO:0000313" key="8">
    <source>
        <dbReference type="EMBL" id="QHT61599.1"/>
    </source>
</evidence>
<feature type="transmembrane region" description="Helical" evidence="6">
    <location>
        <begin position="175"/>
        <end position="196"/>
    </location>
</feature>
<dbReference type="AlphaFoldDB" id="A0A6C0G2X2"/>
<keyword evidence="2" id="KW-0813">Transport</keyword>
<reference evidence="8 9" key="1">
    <citation type="submission" date="2020-01" db="EMBL/GenBank/DDBJ databases">
        <title>Paenibacillus sp. nov., isolated from tomato rhizosphere.</title>
        <authorList>
            <person name="Weon H.-Y."/>
            <person name="Lee S.A."/>
        </authorList>
    </citation>
    <scope>NUCLEOTIDE SEQUENCE [LARGE SCALE GENOMIC DNA]</scope>
    <source>
        <strain evidence="8 9">12200R-189</strain>
    </source>
</reference>
<dbReference type="PANTHER" id="PTHR23523:SF2">
    <property type="entry name" value="2-NITROIMIDAZOLE TRANSPORTER"/>
    <property type="match status" value="1"/>
</dbReference>
<evidence type="ECO:0000256" key="6">
    <source>
        <dbReference type="SAM" id="Phobius"/>
    </source>
</evidence>
<dbReference type="PANTHER" id="PTHR23523">
    <property type="match status" value="1"/>
</dbReference>
<dbReference type="SUPFAM" id="SSF103473">
    <property type="entry name" value="MFS general substrate transporter"/>
    <property type="match status" value="1"/>
</dbReference>
<evidence type="ECO:0000256" key="3">
    <source>
        <dbReference type="ARBA" id="ARBA00022692"/>
    </source>
</evidence>
<sequence length="412" mass="43331">MTATNTQTLAKAYAQPARSRNAAMLLAGIVLIAANLRMPLTSVSPLIGLIRSDFPISGTLAGMLTTLPLLAFAGLSPFVPRLARRFGMEYTLFVALIAMVAGSLVRDAGGVSALLAGTVLTGLGIASGNVLLPAMIKKEFPRRLGLTTGIYSISMNVFAAAASAVSAPIANGTSLGWRGTFLAVAFIGVLALGAWIPQLRHNRTAAVTSAAAADRKQNVWRSRLAWQITLFMGLQSFIFYVFVAWLPDMLLSQGMSNVESGYMLSLLQVGLMPFAFLIPIIAGRLKSQLGLLVLTCCFYLAGFAGLLAADGNPVMTSIAVLALGVAGGTSFSLAMMFFSLRTRTAREASEISGMAQSVGYLLAAVGPFLFGVLHDAVRNWTLPMFLLAAAALLLLLVGTAPARGGSYLFKPE</sequence>
<feature type="transmembrane region" description="Helical" evidence="6">
    <location>
        <begin position="111"/>
        <end position="132"/>
    </location>
</feature>
<feature type="domain" description="Major facilitator superfamily (MFS) profile" evidence="7">
    <location>
        <begin position="23"/>
        <end position="407"/>
    </location>
</feature>
<evidence type="ECO:0000256" key="1">
    <source>
        <dbReference type="ARBA" id="ARBA00004651"/>
    </source>
</evidence>
<accession>A0A6C0G2X2</accession>
<dbReference type="Gene3D" id="1.20.1250.20">
    <property type="entry name" value="MFS general substrate transporter like domains"/>
    <property type="match status" value="1"/>
</dbReference>
<keyword evidence="3 6" id="KW-0812">Transmembrane</keyword>
<dbReference type="KEGG" id="plyc:GXP70_17565"/>
<feature type="transmembrane region" description="Helical" evidence="6">
    <location>
        <begin position="144"/>
        <end position="169"/>
    </location>
</feature>
<feature type="transmembrane region" description="Helical" evidence="6">
    <location>
        <begin position="289"/>
        <end position="309"/>
    </location>
</feature>
<dbReference type="InterPro" id="IPR011701">
    <property type="entry name" value="MFS"/>
</dbReference>
<dbReference type="InterPro" id="IPR052524">
    <property type="entry name" value="MFS_Cyanate_Porter"/>
</dbReference>
<dbReference type="Pfam" id="PF07690">
    <property type="entry name" value="MFS_1"/>
    <property type="match status" value="1"/>
</dbReference>
<keyword evidence="9" id="KW-1185">Reference proteome</keyword>
<dbReference type="GO" id="GO:0022857">
    <property type="term" value="F:transmembrane transporter activity"/>
    <property type="evidence" value="ECO:0007669"/>
    <property type="project" value="InterPro"/>
</dbReference>
<feature type="transmembrane region" description="Helical" evidence="6">
    <location>
        <begin position="262"/>
        <end position="282"/>
    </location>
</feature>
<proteinExistence type="predicted"/>
<organism evidence="8 9">
    <name type="scientific">Paenibacillus lycopersici</name>
    <dbReference type="NCBI Taxonomy" id="2704462"/>
    <lineage>
        <taxon>Bacteria</taxon>
        <taxon>Bacillati</taxon>
        <taxon>Bacillota</taxon>
        <taxon>Bacilli</taxon>
        <taxon>Bacillales</taxon>
        <taxon>Paenibacillaceae</taxon>
        <taxon>Paenibacillus</taxon>
    </lineage>
</organism>
<evidence type="ECO:0000256" key="5">
    <source>
        <dbReference type="ARBA" id="ARBA00023136"/>
    </source>
</evidence>
<evidence type="ECO:0000313" key="9">
    <source>
        <dbReference type="Proteomes" id="UP000476064"/>
    </source>
</evidence>
<dbReference type="InterPro" id="IPR020846">
    <property type="entry name" value="MFS_dom"/>
</dbReference>
<feature type="transmembrane region" description="Helical" evidence="6">
    <location>
        <begin position="358"/>
        <end position="374"/>
    </location>
</feature>
<keyword evidence="4 6" id="KW-1133">Transmembrane helix</keyword>
<dbReference type="CDD" id="cd17339">
    <property type="entry name" value="MFS_NIMT_CynX_like"/>
    <property type="match status" value="1"/>
</dbReference>